<dbReference type="InterPro" id="IPR011006">
    <property type="entry name" value="CheY-like_superfamily"/>
</dbReference>
<evidence type="ECO:0000313" key="4">
    <source>
        <dbReference type="EMBL" id="HJA09291.1"/>
    </source>
</evidence>
<dbReference type="SUPFAM" id="SSF52172">
    <property type="entry name" value="CheY-like"/>
    <property type="match status" value="1"/>
</dbReference>
<gene>
    <name evidence="4" type="ORF">H9962_08910</name>
</gene>
<feature type="domain" description="CheW-like" evidence="3">
    <location>
        <begin position="14"/>
        <end position="160"/>
    </location>
</feature>
<reference evidence="4" key="1">
    <citation type="journal article" date="2021" name="PeerJ">
        <title>Extensive microbial diversity within the chicken gut microbiome revealed by metagenomics and culture.</title>
        <authorList>
            <person name="Gilroy R."/>
            <person name="Ravi A."/>
            <person name="Getino M."/>
            <person name="Pursley I."/>
            <person name="Horton D.L."/>
            <person name="Alikhan N.F."/>
            <person name="Baker D."/>
            <person name="Gharbi K."/>
            <person name="Hall N."/>
            <person name="Watson M."/>
            <person name="Adriaenssens E.M."/>
            <person name="Foster-Nyarko E."/>
            <person name="Jarju S."/>
            <person name="Secka A."/>
            <person name="Antonio M."/>
            <person name="Oren A."/>
            <person name="Chaudhuri R.R."/>
            <person name="La Ragione R."/>
            <person name="Hildebrand F."/>
            <person name="Pallen M.J."/>
        </authorList>
    </citation>
    <scope>NUCLEOTIDE SEQUENCE</scope>
    <source>
        <strain evidence="4">CHK186-16707</strain>
    </source>
</reference>
<feature type="modified residue" description="4-aspartylphosphate" evidence="1">
    <location>
        <position position="244"/>
    </location>
</feature>
<dbReference type="Proteomes" id="UP000824225">
    <property type="component" value="Unassembled WGS sequence"/>
</dbReference>
<dbReference type="PIRSF" id="PIRSF002867">
    <property type="entry name" value="CheV"/>
    <property type="match status" value="1"/>
</dbReference>
<dbReference type="SMART" id="SM00260">
    <property type="entry name" value="CheW"/>
    <property type="match status" value="1"/>
</dbReference>
<dbReference type="InterPro" id="IPR001789">
    <property type="entry name" value="Sig_transdc_resp-reg_receiver"/>
</dbReference>
<dbReference type="Pfam" id="PF00072">
    <property type="entry name" value="Response_reg"/>
    <property type="match status" value="1"/>
</dbReference>
<dbReference type="Pfam" id="PF01584">
    <property type="entry name" value="CheW"/>
    <property type="match status" value="1"/>
</dbReference>
<reference evidence="4" key="2">
    <citation type="submission" date="2021-04" db="EMBL/GenBank/DDBJ databases">
        <authorList>
            <person name="Gilroy R."/>
        </authorList>
    </citation>
    <scope>NUCLEOTIDE SEQUENCE</scope>
    <source>
        <strain evidence="4">CHK186-16707</strain>
    </source>
</reference>
<dbReference type="InterPro" id="IPR002545">
    <property type="entry name" value="CheW-lke_dom"/>
</dbReference>
<evidence type="ECO:0000259" key="2">
    <source>
        <dbReference type="PROSITE" id="PS50110"/>
    </source>
</evidence>
<dbReference type="EMBL" id="DXAN01000028">
    <property type="protein sequence ID" value="HJA09291.1"/>
    <property type="molecule type" value="Genomic_DNA"/>
</dbReference>
<name>A0A9D2HFM9_9BACT</name>
<keyword evidence="1" id="KW-0597">Phosphoprotein</keyword>
<organism evidence="4 5">
    <name type="scientific">Candidatus Mailhella merdigallinarum</name>
    <dbReference type="NCBI Taxonomy" id="2838658"/>
    <lineage>
        <taxon>Bacteria</taxon>
        <taxon>Pseudomonadati</taxon>
        <taxon>Thermodesulfobacteriota</taxon>
        <taxon>Desulfovibrionia</taxon>
        <taxon>Desulfovibrionales</taxon>
        <taxon>Desulfovibrionaceae</taxon>
        <taxon>Mailhella</taxon>
    </lineage>
</organism>
<dbReference type="SUPFAM" id="SSF50341">
    <property type="entry name" value="CheW-like"/>
    <property type="match status" value="1"/>
</dbReference>
<evidence type="ECO:0000259" key="3">
    <source>
        <dbReference type="PROSITE" id="PS50851"/>
    </source>
</evidence>
<dbReference type="PROSITE" id="PS50110">
    <property type="entry name" value="RESPONSE_REGULATORY"/>
    <property type="match status" value="1"/>
</dbReference>
<dbReference type="GO" id="GO:0000160">
    <property type="term" value="P:phosphorelay signal transduction system"/>
    <property type="evidence" value="ECO:0007669"/>
    <property type="project" value="InterPro"/>
</dbReference>
<feature type="domain" description="Response regulatory" evidence="2">
    <location>
        <begin position="181"/>
        <end position="311"/>
    </location>
</feature>
<dbReference type="InterPro" id="IPR024181">
    <property type="entry name" value="Chemotax_regulator_CheV"/>
</dbReference>
<dbReference type="GO" id="GO:0006935">
    <property type="term" value="P:chemotaxis"/>
    <property type="evidence" value="ECO:0007669"/>
    <property type="project" value="InterPro"/>
</dbReference>
<dbReference type="PROSITE" id="PS50851">
    <property type="entry name" value="CHEW"/>
    <property type="match status" value="1"/>
</dbReference>
<dbReference type="Gene3D" id="2.40.50.180">
    <property type="entry name" value="CheA-289, Domain 4"/>
    <property type="match status" value="1"/>
</dbReference>
<protein>
    <submittedName>
        <fullName evidence="4">Chemotaxis protein</fullName>
    </submittedName>
</protein>
<accession>A0A9D2HFM9</accession>
<dbReference type="PANTHER" id="PTHR47233">
    <property type="entry name" value="CHEMOTAXIS PROTEIN CHEV"/>
    <property type="match status" value="1"/>
</dbReference>
<dbReference type="Gene3D" id="3.40.50.2300">
    <property type="match status" value="1"/>
</dbReference>
<dbReference type="PANTHER" id="PTHR47233:SF3">
    <property type="entry name" value="CHEMOTAXIS PROTEIN CHEV"/>
    <property type="match status" value="1"/>
</dbReference>
<dbReference type="InterPro" id="IPR036061">
    <property type="entry name" value="CheW-like_dom_sf"/>
</dbReference>
<dbReference type="AlphaFoldDB" id="A0A9D2HFM9"/>
<evidence type="ECO:0000313" key="5">
    <source>
        <dbReference type="Proteomes" id="UP000824225"/>
    </source>
</evidence>
<dbReference type="SMART" id="SM00448">
    <property type="entry name" value="REC"/>
    <property type="match status" value="1"/>
</dbReference>
<comment type="caution">
    <text evidence="4">The sequence shown here is derived from an EMBL/GenBank/DDBJ whole genome shotgun (WGS) entry which is preliminary data.</text>
</comment>
<dbReference type="Gene3D" id="2.30.30.40">
    <property type="entry name" value="SH3 Domains"/>
    <property type="match status" value="1"/>
</dbReference>
<proteinExistence type="predicted"/>
<sequence length="322" mass="36334">MSQSKILLEVGTNELEIVEFFINEEGGYRGYYGINVSKVVEIIRQQPVTAMPQMRHPCVKGAFPNRDGRIVPLIDLCRFLDKTCMPSEDPKVIITEFNKVQNAFLVSGVTRIHRISWSQVEAPSEFLLRMSHNSITGVVRLEERVIFLLDMEAIVGTLCPALSIRMDEVPADAPRPDRTYHILHADDSVSIRRLVLDKLQAEGRFEVTQVQDGEQAWRTLQKIRDDAVATGRPVTDFIQGVISDIEMPNLDGLTLCRYLKEDPILRQLPVAMFSSLITPAMSRKCESVHADVQFAKPDLQAISDRMYELIQAYNHEPALAAG</sequence>
<evidence type="ECO:0000256" key="1">
    <source>
        <dbReference type="PROSITE-ProRule" id="PRU00169"/>
    </source>
</evidence>